<organism evidence="3">
    <name type="scientific">Nippostrongylus brasiliensis</name>
    <name type="common">Rat hookworm</name>
    <dbReference type="NCBI Taxonomy" id="27835"/>
    <lineage>
        <taxon>Eukaryota</taxon>
        <taxon>Metazoa</taxon>
        <taxon>Ecdysozoa</taxon>
        <taxon>Nematoda</taxon>
        <taxon>Chromadorea</taxon>
        <taxon>Rhabditida</taxon>
        <taxon>Rhabditina</taxon>
        <taxon>Rhabditomorpha</taxon>
        <taxon>Strongyloidea</taxon>
        <taxon>Heligmosomidae</taxon>
        <taxon>Nippostrongylus</taxon>
    </lineage>
</organism>
<dbReference type="WBParaSite" id="NBR_0001468201-mRNA-1">
    <property type="protein sequence ID" value="NBR_0001468201-mRNA-1"/>
    <property type="gene ID" value="NBR_0001468201"/>
</dbReference>
<evidence type="ECO:0000313" key="1">
    <source>
        <dbReference type="EMBL" id="VDL78272.1"/>
    </source>
</evidence>
<dbReference type="PANTHER" id="PTHR47027">
    <property type="entry name" value="REVERSE TRANSCRIPTASE DOMAIN-CONTAINING PROTEIN"/>
    <property type="match status" value="1"/>
</dbReference>
<dbReference type="EMBL" id="UYSL01021450">
    <property type="protein sequence ID" value="VDL78272.1"/>
    <property type="molecule type" value="Genomic_DNA"/>
</dbReference>
<dbReference type="Proteomes" id="UP000271162">
    <property type="component" value="Unassembled WGS sequence"/>
</dbReference>
<evidence type="ECO:0000313" key="3">
    <source>
        <dbReference type="WBParaSite" id="NBR_0001468201-mRNA-1"/>
    </source>
</evidence>
<dbReference type="AlphaFoldDB" id="A0A0N4YDI3"/>
<reference evidence="1 2" key="2">
    <citation type="submission" date="2018-11" db="EMBL/GenBank/DDBJ databases">
        <authorList>
            <consortium name="Pathogen Informatics"/>
        </authorList>
    </citation>
    <scope>NUCLEOTIDE SEQUENCE [LARGE SCALE GENOMIC DNA]</scope>
</reference>
<accession>A0A0N4YDI3</accession>
<evidence type="ECO:0000313" key="2">
    <source>
        <dbReference type="Proteomes" id="UP000271162"/>
    </source>
</evidence>
<sequence>MLNRMERILGDNQPAEQARFHKNFSCMDQIQTVTWLIEKSCEYHIPLVLFFVDYRKAFDSMEINAVLNALVHAGVPPPYVQLLDECFSNTSTTIQLFDQKLTIPIGKGARQEDTICPKLSTVALQGAVKNLDWDAKGYPVDGKRISNLSFAG</sequence>
<reference evidence="3" key="1">
    <citation type="submission" date="2017-02" db="UniProtKB">
        <authorList>
            <consortium name="WormBaseParasite"/>
        </authorList>
    </citation>
    <scope>IDENTIFICATION</scope>
</reference>
<name>A0A0N4YDI3_NIPBR</name>
<dbReference type="PANTHER" id="PTHR47027:SF29">
    <property type="entry name" value="C2H2-TYPE DOMAIN-CONTAINING PROTEIN"/>
    <property type="match status" value="1"/>
</dbReference>
<keyword evidence="2" id="KW-1185">Reference proteome</keyword>
<dbReference type="OMA" id="CEYHIPL"/>
<protein>
    <submittedName>
        <fullName evidence="3">Reverse transcriptase domain-containing protein</fullName>
    </submittedName>
</protein>
<proteinExistence type="predicted"/>
<gene>
    <name evidence="1" type="ORF">NBR_LOCUS14683</name>
</gene>